<protein>
    <submittedName>
        <fullName evidence="2">Uncharacterized protein</fullName>
    </submittedName>
</protein>
<accession>A0A8X6MLG7</accession>
<organism evidence="2 3">
    <name type="scientific">Nephila pilipes</name>
    <name type="common">Giant wood spider</name>
    <name type="synonym">Nephila maculata</name>
    <dbReference type="NCBI Taxonomy" id="299642"/>
    <lineage>
        <taxon>Eukaryota</taxon>
        <taxon>Metazoa</taxon>
        <taxon>Ecdysozoa</taxon>
        <taxon>Arthropoda</taxon>
        <taxon>Chelicerata</taxon>
        <taxon>Arachnida</taxon>
        <taxon>Araneae</taxon>
        <taxon>Araneomorphae</taxon>
        <taxon>Entelegynae</taxon>
        <taxon>Araneoidea</taxon>
        <taxon>Nephilidae</taxon>
        <taxon>Nephila</taxon>
    </lineage>
</organism>
<reference evidence="2" key="1">
    <citation type="submission" date="2020-08" db="EMBL/GenBank/DDBJ databases">
        <title>Multicomponent nature underlies the extraordinary mechanical properties of spider dragline silk.</title>
        <authorList>
            <person name="Kono N."/>
            <person name="Nakamura H."/>
            <person name="Mori M."/>
            <person name="Yoshida Y."/>
            <person name="Ohtoshi R."/>
            <person name="Malay A.D."/>
            <person name="Moran D.A.P."/>
            <person name="Tomita M."/>
            <person name="Numata K."/>
            <person name="Arakawa K."/>
        </authorList>
    </citation>
    <scope>NUCLEOTIDE SEQUENCE</scope>
</reference>
<name>A0A8X6MLG7_NEPPI</name>
<comment type="caution">
    <text evidence="2">The sequence shown here is derived from an EMBL/GenBank/DDBJ whole genome shotgun (WGS) entry which is preliminary data.</text>
</comment>
<dbReference type="EMBL" id="BMAW01093967">
    <property type="protein sequence ID" value="GFS63007.1"/>
    <property type="molecule type" value="Genomic_DNA"/>
</dbReference>
<dbReference type="AlphaFoldDB" id="A0A8X6MLG7"/>
<proteinExistence type="predicted"/>
<keyword evidence="3" id="KW-1185">Reference proteome</keyword>
<sequence length="76" mass="8914">MWSEPRYLLNMKQNVPNTTSRYQHISVNARDMSFRSSWPVYRGSSKAGGRKARPKPSPNEFFVQDRFEVPVRSPVR</sequence>
<evidence type="ECO:0000313" key="3">
    <source>
        <dbReference type="Proteomes" id="UP000887013"/>
    </source>
</evidence>
<dbReference type="Proteomes" id="UP000887013">
    <property type="component" value="Unassembled WGS sequence"/>
</dbReference>
<evidence type="ECO:0000256" key="1">
    <source>
        <dbReference type="SAM" id="MobiDB-lite"/>
    </source>
</evidence>
<feature type="region of interest" description="Disordered" evidence="1">
    <location>
        <begin position="41"/>
        <end position="60"/>
    </location>
</feature>
<gene>
    <name evidence="2" type="ORF">NPIL_317481</name>
</gene>
<evidence type="ECO:0000313" key="2">
    <source>
        <dbReference type="EMBL" id="GFS63007.1"/>
    </source>
</evidence>